<organism evidence="1 2">
    <name type="scientific">Engystomops pustulosus</name>
    <name type="common">Tungara frog</name>
    <name type="synonym">Physalaemus pustulosus</name>
    <dbReference type="NCBI Taxonomy" id="76066"/>
    <lineage>
        <taxon>Eukaryota</taxon>
        <taxon>Metazoa</taxon>
        <taxon>Chordata</taxon>
        <taxon>Craniata</taxon>
        <taxon>Vertebrata</taxon>
        <taxon>Euteleostomi</taxon>
        <taxon>Amphibia</taxon>
        <taxon>Batrachia</taxon>
        <taxon>Anura</taxon>
        <taxon>Neobatrachia</taxon>
        <taxon>Hyloidea</taxon>
        <taxon>Leptodactylidae</taxon>
        <taxon>Leiuperinae</taxon>
        <taxon>Engystomops</taxon>
    </lineage>
</organism>
<name>A0AAV6ZPH8_ENGPU</name>
<proteinExistence type="predicted"/>
<dbReference type="Proteomes" id="UP000824782">
    <property type="component" value="Unassembled WGS sequence"/>
</dbReference>
<sequence>MQRTRQHTYLGCSRLLEASIITAHNSLKSHLFGHLLRCHRCHTGHPEIIIKSIKVFFPPSSHNQSHTIPSHTQWVSFPAPASNNTESISLSFWELKIHNKASSTSSS</sequence>
<evidence type="ECO:0000313" key="1">
    <source>
        <dbReference type="EMBL" id="KAG8551274.1"/>
    </source>
</evidence>
<evidence type="ECO:0000313" key="2">
    <source>
        <dbReference type="Proteomes" id="UP000824782"/>
    </source>
</evidence>
<dbReference type="AlphaFoldDB" id="A0AAV6ZPH8"/>
<keyword evidence="2" id="KW-1185">Reference proteome</keyword>
<gene>
    <name evidence="1" type="ORF">GDO81_004033</name>
</gene>
<accession>A0AAV6ZPH8</accession>
<comment type="caution">
    <text evidence="1">The sequence shown here is derived from an EMBL/GenBank/DDBJ whole genome shotgun (WGS) entry which is preliminary data.</text>
</comment>
<protein>
    <submittedName>
        <fullName evidence="1">Uncharacterized protein</fullName>
    </submittedName>
</protein>
<dbReference type="EMBL" id="WNYA01000011">
    <property type="protein sequence ID" value="KAG8551274.1"/>
    <property type="molecule type" value="Genomic_DNA"/>
</dbReference>
<reference evidence="1" key="1">
    <citation type="thesis" date="2020" institute="ProQuest LLC" country="789 East Eisenhower Parkway, Ann Arbor, MI, USA">
        <title>Comparative Genomics and Chromosome Evolution.</title>
        <authorList>
            <person name="Mudd A.B."/>
        </authorList>
    </citation>
    <scope>NUCLEOTIDE SEQUENCE</scope>
    <source>
        <strain evidence="1">237g6f4</strain>
        <tissue evidence="1">Blood</tissue>
    </source>
</reference>